<dbReference type="PANTHER" id="PTHR33112:SF1">
    <property type="entry name" value="HETEROKARYON INCOMPATIBILITY DOMAIN-CONTAINING PROTEIN"/>
    <property type="match status" value="1"/>
</dbReference>
<reference evidence="3" key="1">
    <citation type="journal article" date="2019" name="bioRxiv">
        <title>Genomics, evolutionary history and diagnostics of the Alternaria alternata species group including apple and Asian pear pathotypes.</title>
        <authorList>
            <person name="Armitage A.D."/>
            <person name="Cockerton H.M."/>
            <person name="Sreenivasaprasad S."/>
            <person name="Woodhall J.W."/>
            <person name="Lane C.R."/>
            <person name="Harrison R.J."/>
            <person name="Clarkson J.P."/>
        </authorList>
    </citation>
    <scope>NUCLEOTIDE SEQUENCE [LARGE SCALE GENOMIC DNA]</scope>
    <source>
        <strain evidence="3">FERA 1082</strain>
    </source>
</reference>
<sequence>MPVSSTCELCQAICASFLSANRIKKITLSLGRLADAIAVNKPWPDRERPCDLLFIDIEDKTGCTVTQGTAFSLTLSAQTERVTVRQIEPKSVDYTEVRLWIDHCDSTHGLSCHTATKLDVPGFKVIDCFNRKVVPLPDLQTQYVALSYVWGNPNRKVDSSERFPQTIEDSIAVTSRLGYRYLWVDRYCIDQGDEDNKHIQVSMMDLIYSQACLTIVAAEGDAYDGLPGVNGLSRSVQKHLTIGQMRMNEWFKPHERILTSNWNTRAWTYQEGALSRRRLFFTDVGVAFWCQQMYCQESVKERPLPSDLQYERSASAQLEKIIPRVADVWKQTNFAQAINQYSRKTMSSDSDALNACLGVLRALDTSFLPGHGRDGEVKSTTMITANTPFAVQNLELTPL</sequence>
<dbReference type="Proteomes" id="UP000292402">
    <property type="component" value="Unassembled WGS sequence"/>
</dbReference>
<dbReference type="InterPro" id="IPR010730">
    <property type="entry name" value="HET"/>
</dbReference>
<name>A0A4Q4MJF7_9PLEO</name>
<dbReference type="EMBL" id="PDXA01000015">
    <property type="protein sequence ID" value="RYN51874.1"/>
    <property type="molecule type" value="Genomic_DNA"/>
</dbReference>
<dbReference type="AlphaFoldDB" id="A0A4Q4MJF7"/>
<evidence type="ECO:0000313" key="3">
    <source>
        <dbReference type="Proteomes" id="UP000292402"/>
    </source>
</evidence>
<comment type="caution">
    <text evidence="2">The sequence shown here is derived from an EMBL/GenBank/DDBJ whole genome shotgun (WGS) entry which is preliminary data.</text>
</comment>
<evidence type="ECO:0000259" key="1">
    <source>
        <dbReference type="Pfam" id="PF06985"/>
    </source>
</evidence>
<evidence type="ECO:0000313" key="2">
    <source>
        <dbReference type="EMBL" id="RYN51874.1"/>
    </source>
</evidence>
<feature type="domain" description="Heterokaryon incompatibility" evidence="1">
    <location>
        <begin position="143"/>
        <end position="271"/>
    </location>
</feature>
<dbReference type="PANTHER" id="PTHR33112">
    <property type="entry name" value="DOMAIN PROTEIN, PUTATIVE-RELATED"/>
    <property type="match status" value="1"/>
</dbReference>
<protein>
    <recommendedName>
        <fullName evidence="1">Heterokaryon incompatibility domain-containing protein</fullName>
    </recommendedName>
</protein>
<accession>A0A4Q4MJF7</accession>
<proteinExistence type="predicted"/>
<dbReference type="Pfam" id="PF06985">
    <property type="entry name" value="HET"/>
    <property type="match status" value="1"/>
</dbReference>
<gene>
    <name evidence="2" type="ORF">AA0114_g5450</name>
</gene>
<organism evidence="2 3">
    <name type="scientific">Alternaria tenuissima</name>
    <dbReference type="NCBI Taxonomy" id="119927"/>
    <lineage>
        <taxon>Eukaryota</taxon>
        <taxon>Fungi</taxon>
        <taxon>Dikarya</taxon>
        <taxon>Ascomycota</taxon>
        <taxon>Pezizomycotina</taxon>
        <taxon>Dothideomycetes</taxon>
        <taxon>Pleosporomycetidae</taxon>
        <taxon>Pleosporales</taxon>
        <taxon>Pleosporineae</taxon>
        <taxon>Pleosporaceae</taxon>
        <taxon>Alternaria</taxon>
        <taxon>Alternaria sect. Alternaria</taxon>
        <taxon>Alternaria alternata complex</taxon>
    </lineage>
</organism>